<evidence type="ECO:0000256" key="1">
    <source>
        <dbReference type="SAM" id="MobiDB-lite"/>
    </source>
</evidence>
<feature type="non-terminal residue" evidence="2">
    <location>
        <position position="161"/>
    </location>
</feature>
<organism evidence="2 3">
    <name type="scientific">Reticulomyxa filosa</name>
    <dbReference type="NCBI Taxonomy" id="46433"/>
    <lineage>
        <taxon>Eukaryota</taxon>
        <taxon>Sar</taxon>
        <taxon>Rhizaria</taxon>
        <taxon>Retaria</taxon>
        <taxon>Foraminifera</taxon>
        <taxon>Monothalamids</taxon>
        <taxon>Reticulomyxidae</taxon>
        <taxon>Reticulomyxa</taxon>
    </lineage>
</organism>
<feature type="non-terminal residue" evidence="2">
    <location>
        <position position="1"/>
    </location>
</feature>
<protein>
    <submittedName>
        <fullName evidence="2">Uncharacterized protein</fullName>
    </submittedName>
</protein>
<sequence length="161" mass="18411">KGPLGEPVEELKHLKDEISKLRSTLESQQHSTRKNLAKIGKRMKTESQMKTPDSRNDKVWNGNGNDDNISNGDEDLLTVQSEIEKLKNERNGLEVGNEELKRQVQQLQAELENAKLVSGKKEAIEQLRVKNESLCELNQQLTNECNDIHDRTSQLQQQLQQ</sequence>
<evidence type="ECO:0000313" key="2">
    <source>
        <dbReference type="EMBL" id="ETN97331.1"/>
    </source>
</evidence>
<evidence type="ECO:0000313" key="3">
    <source>
        <dbReference type="Proteomes" id="UP000023152"/>
    </source>
</evidence>
<keyword evidence="3" id="KW-1185">Reference proteome</keyword>
<feature type="compositionally biased region" description="Basic residues" evidence="1">
    <location>
        <begin position="31"/>
        <end position="42"/>
    </location>
</feature>
<feature type="compositionally biased region" description="Basic and acidic residues" evidence="1">
    <location>
        <begin position="43"/>
        <end position="58"/>
    </location>
</feature>
<comment type="caution">
    <text evidence="2">The sequence shown here is derived from an EMBL/GenBank/DDBJ whole genome shotgun (WGS) entry which is preliminary data.</text>
</comment>
<proteinExistence type="predicted"/>
<dbReference type="AlphaFoldDB" id="X6L8F9"/>
<accession>X6L8F9</accession>
<dbReference type="EMBL" id="ASPP01050072">
    <property type="protein sequence ID" value="ETN97331.1"/>
    <property type="molecule type" value="Genomic_DNA"/>
</dbReference>
<dbReference type="Proteomes" id="UP000023152">
    <property type="component" value="Unassembled WGS sequence"/>
</dbReference>
<gene>
    <name evidence="2" type="ORF">RFI_40200</name>
</gene>
<name>X6L8F9_RETFI</name>
<feature type="compositionally biased region" description="Low complexity" evidence="1">
    <location>
        <begin position="61"/>
        <end position="71"/>
    </location>
</feature>
<reference evidence="2 3" key="1">
    <citation type="journal article" date="2013" name="Curr. Biol.">
        <title>The Genome of the Foraminiferan Reticulomyxa filosa.</title>
        <authorList>
            <person name="Glockner G."/>
            <person name="Hulsmann N."/>
            <person name="Schleicher M."/>
            <person name="Noegel A.A."/>
            <person name="Eichinger L."/>
            <person name="Gallinger C."/>
            <person name="Pawlowski J."/>
            <person name="Sierra R."/>
            <person name="Euteneuer U."/>
            <person name="Pillet L."/>
            <person name="Moustafa A."/>
            <person name="Platzer M."/>
            <person name="Groth M."/>
            <person name="Szafranski K."/>
            <person name="Schliwa M."/>
        </authorList>
    </citation>
    <scope>NUCLEOTIDE SEQUENCE [LARGE SCALE GENOMIC DNA]</scope>
</reference>
<feature type="region of interest" description="Disordered" evidence="1">
    <location>
        <begin position="22"/>
        <end position="73"/>
    </location>
</feature>